<proteinExistence type="predicted"/>
<organism evidence="3 4">
    <name type="scientific">Ramlibacter rhizophilus</name>
    <dbReference type="NCBI Taxonomy" id="1781167"/>
    <lineage>
        <taxon>Bacteria</taxon>
        <taxon>Pseudomonadati</taxon>
        <taxon>Pseudomonadota</taxon>
        <taxon>Betaproteobacteria</taxon>
        <taxon>Burkholderiales</taxon>
        <taxon>Comamonadaceae</taxon>
        <taxon>Ramlibacter</taxon>
    </lineage>
</organism>
<dbReference type="AlphaFoldDB" id="A0A4Z0C2V7"/>
<gene>
    <name evidence="3" type="ORF">EZ242_02060</name>
</gene>
<evidence type="ECO:0000313" key="3">
    <source>
        <dbReference type="EMBL" id="TFZ04555.1"/>
    </source>
</evidence>
<dbReference type="Pfam" id="PF13602">
    <property type="entry name" value="ADH_zinc_N_2"/>
    <property type="match status" value="1"/>
</dbReference>
<comment type="caution">
    <text evidence="3">The sequence shown here is derived from an EMBL/GenBank/DDBJ whole genome shotgun (WGS) entry which is preliminary data.</text>
</comment>
<dbReference type="InterPro" id="IPR020843">
    <property type="entry name" value="ER"/>
</dbReference>
<dbReference type="InterPro" id="IPR013154">
    <property type="entry name" value="ADH-like_N"/>
</dbReference>
<dbReference type="SUPFAM" id="SSF51735">
    <property type="entry name" value="NAD(P)-binding Rossmann-fold domains"/>
    <property type="match status" value="1"/>
</dbReference>
<dbReference type="InterPro" id="IPR011032">
    <property type="entry name" value="GroES-like_sf"/>
</dbReference>
<dbReference type="EMBL" id="SMLL01000001">
    <property type="protein sequence ID" value="TFZ04555.1"/>
    <property type="molecule type" value="Genomic_DNA"/>
</dbReference>
<dbReference type="Pfam" id="PF08240">
    <property type="entry name" value="ADH_N"/>
    <property type="match status" value="1"/>
</dbReference>
<dbReference type="PANTHER" id="PTHR44154:SF1">
    <property type="entry name" value="QUINONE OXIDOREDUCTASE"/>
    <property type="match status" value="1"/>
</dbReference>
<keyword evidence="4" id="KW-1185">Reference proteome</keyword>
<dbReference type="Gene3D" id="3.40.50.720">
    <property type="entry name" value="NAD(P)-binding Rossmann-like Domain"/>
    <property type="match status" value="1"/>
</dbReference>
<protein>
    <submittedName>
        <fullName evidence="3">Zinc-binding alcohol dehydrogenase family protein</fullName>
    </submittedName>
</protein>
<feature type="domain" description="Enoyl reductase (ER)" evidence="2">
    <location>
        <begin position="10"/>
        <end position="301"/>
    </location>
</feature>
<evidence type="ECO:0000313" key="4">
    <source>
        <dbReference type="Proteomes" id="UP000297564"/>
    </source>
</evidence>
<dbReference type="InterPro" id="IPR036291">
    <property type="entry name" value="NAD(P)-bd_dom_sf"/>
</dbReference>
<name>A0A4Z0C2V7_9BURK</name>
<dbReference type="InterPro" id="IPR051603">
    <property type="entry name" value="Zinc-ADH_QOR/CCCR"/>
</dbReference>
<sequence length="303" mass="32032">MKALRVHAWGQRPVWEDLEPPLRTPGHSLVRLKAASVGHIDATVWGGRFPLRPSLPYVPGTEASGTVLESERFRPGTRVWLRGGGLGTRRDGTWREIVEAHDESMGELPEGVSFETGAAFFSPATSAWCALHELGGWAPAQEVLVTGASGAVGSLACQLARLAGARVRAVMGPRSTRPEGVECVGLDELQPQASLLIDTVGGEVLPAALKGVAPGGRAVLVGYTAGTQLTLDLPRLMLADVALLPLNMVRREEIARQRAPDLLARLASGALRLTVETLPLAAGGAVLEQLAQRRGRGRAVLVA</sequence>
<dbReference type="Gene3D" id="3.90.180.10">
    <property type="entry name" value="Medium-chain alcohol dehydrogenases, catalytic domain"/>
    <property type="match status" value="1"/>
</dbReference>
<dbReference type="PANTHER" id="PTHR44154">
    <property type="entry name" value="QUINONE OXIDOREDUCTASE"/>
    <property type="match status" value="1"/>
</dbReference>
<dbReference type="RefSeq" id="WP_135283437.1">
    <property type="nucleotide sequence ID" value="NZ_SMLL01000001.1"/>
</dbReference>
<dbReference type="SMART" id="SM00829">
    <property type="entry name" value="PKS_ER"/>
    <property type="match status" value="1"/>
</dbReference>
<keyword evidence="1" id="KW-0521">NADP</keyword>
<reference evidence="3 4" key="1">
    <citation type="submission" date="2019-03" db="EMBL/GenBank/DDBJ databases">
        <title>Ramlibacter rhizophilus CCTCC AB2015357, whole genome shotgun sequence.</title>
        <authorList>
            <person name="Zhang X."/>
            <person name="Feng G."/>
            <person name="Zhu H."/>
        </authorList>
    </citation>
    <scope>NUCLEOTIDE SEQUENCE [LARGE SCALE GENOMIC DNA]</scope>
    <source>
        <strain evidence="3 4">CCTCC AB2015357</strain>
    </source>
</reference>
<dbReference type="OrthoDB" id="3571427at2"/>
<evidence type="ECO:0000256" key="1">
    <source>
        <dbReference type="ARBA" id="ARBA00022857"/>
    </source>
</evidence>
<dbReference type="Proteomes" id="UP000297564">
    <property type="component" value="Unassembled WGS sequence"/>
</dbReference>
<dbReference type="SUPFAM" id="SSF50129">
    <property type="entry name" value="GroES-like"/>
    <property type="match status" value="1"/>
</dbReference>
<accession>A0A4Z0C2V7</accession>
<evidence type="ECO:0000259" key="2">
    <source>
        <dbReference type="SMART" id="SM00829"/>
    </source>
</evidence>
<dbReference type="GO" id="GO:0016491">
    <property type="term" value="F:oxidoreductase activity"/>
    <property type="evidence" value="ECO:0007669"/>
    <property type="project" value="InterPro"/>
</dbReference>